<dbReference type="Proteomes" id="UP001222087">
    <property type="component" value="Chromosome"/>
</dbReference>
<dbReference type="RefSeq" id="WP_275089614.1">
    <property type="nucleotide sequence ID" value="NZ_CP119078.1"/>
</dbReference>
<dbReference type="EMBL" id="CP119078">
    <property type="protein sequence ID" value="WED43800.1"/>
    <property type="molecule type" value="Genomic_DNA"/>
</dbReference>
<sequence>MQARIGIQSYCLLSSINTPYAKFYHVGVSRTQEKRELSPLESLNTDLIALISNYLDTTDESQEIKSLRRRFSLFGTELIQKNRILAKLAQYATK</sequence>
<evidence type="ECO:0000313" key="2">
    <source>
        <dbReference type="Proteomes" id="UP001222087"/>
    </source>
</evidence>
<protein>
    <submittedName>
        <fullName evidence="1">Uncharacterized protein</fullName>
    </submittedName>
</protein>
<proteinExistence type="predicted"/>
<organism evidence="1 2">
    <name type="scientific">Legionella cardiaca</name>
    <dbReference type="NCBI Taxonomy" id="1071983"/>
    <lineage>
        <taxon>Bacteria</taxon>
        <taxon>Pseudomonadati</taxon>
        <taxon>Pseudomonadota</taxon>
        <taxon>Gammaproteobacteria</taxon>
        <taxon>Legionellales</taxon>
        <taxon>Legionellaceae</taxon>
        <taxon>Legionella</taxon>
    </lineage>
</organism>
<evidence type="ECO:0000313" key="1">
    <source>
        <dbReference type="EMBL" id="WED43800.1"/>
    </source>
</evidence>
<gene>
    <name evidence="1" type="ORF">PXX05_03195</name>
</gene>
<accession>A0ABY8AT15</accession>
<keyword evidence="2" id="KW-1185">Reference proteome</keyword>
<reference evidence="1 2" key="1">
    <citation type="submission" date="2023-02" db="EMBL/GenBank/DDBJ databases">
        <title>Genome Sequence of L. cardiaca H63T.</title>
        <authorList>
            <person name="Lopez A.E."/>
            <person name="Cianciotto N.P."/>
        </authorList>
    </citation>
    <scope>NUCLEOTIDE SEQUENCE [LARGE SCALE GENOMIC DNA]</scope>
    <source>
        <strain evidence="1 2">H63</strain>
    </source>
</reference>
<name>A0ABY8AT15_9GAMM</name>